<keyword evidence="1" id="KW-1133">Transmembrane helix</keyword>
<keyword evidence="1" id="KW-0812">Transmembrane</keyword>
<protein>
    <submittedName>
        <fullName evidence="4">Transmembrane protein 64-like</fullName>
    </submittedName>
</protein>
<dbReference type="Pfam" id="PF09335">
    <property type="entry name" value="VTT_dom"/>
    <property type="match status" value="1"/>
</dbReference>
<keyword evidence="1" id="KW-0472">Membrane</keyword>
<feature type="transmembrane region" description="Helical" evidence="1">
    <location>
        <begin position="135"/>
        <end position="160"/>
    </location>
</feature>
<evidence type="ECO:0000313" key="4">
    <source>
        <dbReference type="RefSeq" id="XP_014681554.1"/>
    </source>
</evidence>
<feature type="transmembrane region" description="Helical" evidence="1">
    <location>
        <begin position="291"/>
        <end position="311"/>
    </location>
</feature>
<dbReference type="InterPro" id="IPR053069">
    <property type="entry name" value="TVP38/TMEM64"/>
</dbReference>
<feature type="transmembrane region" description="Helical" evidence="1">
    <location>
        <begin position="166"/>
        <end position="191"/>
    </location>
</feature>
<dbReference type="Proteomes" id="UP000695022">
    <property type="component" value="Unplaced"/>
</dbReference>
<feature type="transmembrane region" description="Helical" evidence="1">
    <location>
        <begin position="253"/>
        <end position="271"/>
    </location>
</feature>
<sequence>MIPSESQITLIHGDISTTDVASSDDQLTYLRLQDDKPSYSLRHSSFIHQPESSVSVDLVELSDMCSEAHIQSVVKNCNNNAQSACKNDIFQGNDSTSCVQFCVTSAIAIILLCVALLVFRDYIKQFLTWIEDQDSFTSVCLFVIFFTIVAFPMTWGYILLNLGAGYLYGVVYGLTVVVLSCMVGVPVAHFITRYLLYDIIRNRCVGHSVSINAILAIVERKHAFKVVALARLTPVPFGLQNAIFAVSKISTPVYIGATCLGLLPTQTLNVYMGSTLRSMEDVFSDNSNNVMAYIVFIAQILISVGLTGWILKLARAELQQTMTNCQLLPRDGSMSSSSRVSHSQCSFSPISSPKRQIIIETV</sequence>
<feature type="transmembrane region" description="Helical" evidence="1">
    <location>
        <begin position="103"/>
        <end position="123"/>
    </location>
</feature>
<gene>
    <name evidence="4" type="primary">LOC106821316</name>
</gene>
<name>A0ABM1FAT3_PRICU</name>
<dbReference type="PANTHER" id="PTHR46593:SF1">
    <property type="entry name" value="TRANSMEMBRANE PROTEIN 64"/>
    <property type="match status" value="1"/>
</dbReference>
<dbReference type="RefSeq" id="XP_014681554.1">
    <property type="nucleotide sequence ID" value="XM_014826068.1"/>
</dbReference>
<feature type="domain" description="VTT" evidence="2">
    <location>
        <begin position="158"/>
        <end position="274"/>
    </location>
</feature>
<dbReference type="PANTHER" id="PTHR46593">
    <property type="entry name" value="TRANSMEMBRANE PROTEIN 64"/>
    <property type="match status" value="1"/>
</dbReference>
<evidence type="ECO:0000256" key="1">
    <source>
        <dbReference type="SAM" id="Phobius"/>
    </source>
</evidence>
<dbReference type="GeneID" id="106821316"/>
<proteinExistence type="predicted"/>
<keyword evidence="3" id="KW-1185">Reference proteome</keyword>
<organism evidence="3 4">
    <name type="scientific">Priapulus caudatus</name>
    <name type="common">Priapulid worm</name>
    <dbReference type="NCBI Taxonomy" id="37621"/>
    <lineage>
        <taxon>Eukaryota</taxon>
        <taxon>Metazoa</taxon>
        <taxon>Ecdysozoa</taxon>
        <taxon>Scalidophora</taxon>
        <taxon>Priapulida</taxon>
        <taxon>Priapulimorpha</taxon>
        <taxon>Priapulimorphida</taxon>
        <taxon>Priapulidae</taxon>
        <taxon>Priapulus</taxon>
    </lineage>
</organism>
<reference evidence="4" key="1">
    <citation type="submission" date="2025-08" db="UniProtKB">
        <authorList>
            <consortium name="RefSeq"/>
        </authorList>
    </citation>
    <scope>IDENTIFICATION</scope>
</reference>
<dbReference type="InterPro" id="IPR032816">
    <property type="entry name" value="VTT_dom"/>
</dbReference>
<evidence type="ECO:0000313" key="3">
    <source>
        <dbReference type="Proteomes" id="UP000695022"/>
    </source>
</evidence>
<accession>A0ABM1FAT3</accession>
<evidence type="ECO:0000259" key="2">
    <source>
        <dbReference type="Pfam" id="PF09335"/>
    </source>
</evidence>